<dbReference type="SMART" id="SM00091">
    <property type="entry name" value="PAS"/>
    <property type="match status" value="3"/>
</dbReference>
<dbReference type="PROSITE" id="PS50887">
    <property type="entry name" value="GGDEF"/>
    <property type="match status" value="1"/>
</dbReference>
<dbReference type="NCBIfam" id="TIGR00254">
    <property type="entry name" value="GGDEF"/>
    <property type="match status" value="1"/>
</dbReference>
<sequence length="1086" mass="121168">MHDRKAFYNRSFRAACVLLCFALLVTLAVPILFVSGAAGGALLGVEETAHGILDLVGIVITAMIAILVWHTLTGRRDARLLIMGSFFAVIAVLDMGHLLSHAGLLGVTADTAEQQAENFWFLSRFCTGFALLGSALMPTRAPLGSGVKMLIWGGALVFLSVVFLLLVGSDIALLPLLRFEPVWLPFPFDLSHLILPALLFSAWRWFQKARKDERIDLLHLFVAAALLAMSEVYYGTPQGHVASGLLGEVYELIGFAFIYQALVATGIKAPYLQLDQLTKRLQAIIDAIPDMIFEVNRAGDILSYYSDHARSKLMMPPAAFLGKRYQDILPPAVSDVVALAIQDIFQNGYTTGRSYQLSIDGKEKFFELSGSLLSGAHREERCLVLSRDITSAAMARRELARSQRVLRAALDYMPSGVAISREVDGLEFEYMNENFARFFRTSRASLMDKSDFWGVVFDDPETRECMRNMVQAGMDSGDVSNMVWENVPISRQGEATWFVTAQKVPVPEEGLYITLVDDVTKQLERDEELRIAASAFSTQEGMVITDANQHILRVNASFEATTGFKQAELQGKTPAVFASSEHDEAFFKVMWERIKEQGSWQGEIWNRRKNGEVYPQSVTISAVKNEEGGITHYVAGYIDISDIKQAQERISLLSYYDTLTSLPNRDRMYAYLNDLQLALDQHTVSAALIMIDLDHFKTINDTMGHASGDELLLQVTERVSPLVVGQGKLFRYGGDEFIAVLTKLDADREAAGSQVQVMTDRILEAVSVNYQIKGQSYYSSCSLGVTVFNSETDTDSHELLKHVEIALYQAKNSGRNTASFFDPSLQSAVDERAKMVSEMRSALEAKEFELYYQTQHDIKGEVVGAEALVRWMHKDKGLIPPADFISLAEESGLMVELGDQVVQMGLSQLKTWQSQPGLNHLKLSINLCVEQFYHDGFVENLEKSISEQQIDATRLMLEFTETTLIYDLEVARRNILLLNKLGVRFAIDDFGTGYSSLNYLSELPLDQLKIDQSFVRQLNDSQKDAAIVRAIIDMAHTLGLEVMAEGVETVAQRDYLNSQGCTLYQGFLFSRPAPVQLLELHRRGVM</sequence>
<evidence type="ECO:0008006" key="9">
    <source>
        <dbReference type="Google" id="ProtNLM"/>
    </source>
</evidence>
<feature type="transmembrane region" description="Helical" evidence="2">
    <location>
        <begin position="80"/>
        <end position="99"/>
    </location>
</feature>
<dbReference type="Gene3D" id="3.20.20.450">
    <property type="entry name" value="EAL domain"/>
    <property type="match status" value="1"/>
</dbReference>
<feature type="transmembrane region" description="Helical" evidence="2">
    <location>
        <begin position="149"/>
        <end position="174"/>
    </location>
</feature>
<accession>A0A917GLF4</accession>
<evidence type="ECO:0000259" key="6">
    <source>
        <dbReference type="PROSITE" id="PS50887"/>
    </source>
</evidence>
<feature type="domain" description="PAS" evidence="3">
    <location>
        <begin position="525"/>
        <end position="573"/>
    </location>
</feature>
<keyword evidence="2" id="KW-0472">Membrane</keyword>
<evidence type="ECO:0000313" key="7">
    <source>
        <dbReference type="EMBL" id="GGG50225.1"/>
    </source>
</evidence>
<reference evidence="7" key="2">
    <citation type="submission" date="2020-09" db="EMBL/GenBank/DDBJ databases">
        <authorList>
            <person name="Sun Q."/>
            <person name="Zhou Y."/>
        </authorList>
    </citation>
    <scope>NUCLEOTIDE SEQUENCE</scope>
    <source>
        <strain evidence="7">CGMCC 1.15425</strain>
    </source>
</reference>
<dbReference type="PANTHER" id="PTHR44757:SF2">
    <property type="entry name" value="BIOFILM ARCHITECTURE MAINTENANCE PROTEIN MBAA"/>
    <property type="match status" value="1"/>
</dbReference>
<dbReference type="InterPro" id="IPR052155">
    <property type="entry name" value="Biofilm_reg_signaling"/>
</dbReference>
<dbReference type="InterPro" id="IPR000014">
    <property type="entry name" value="PAS"/>
</dbReference>
<dbReference type="SMART" id="SM00267">
    <property type="entry name" value="GGDEF"/>
    <property type="match status" value="1"/>
</dbReference>
<dbReference type="InterPro" id="IPR035965">
    <property type="entry name" value="PAS-like_dom_sf"/>
</dbReference>
<feature type="domain" description="PAS" evidence="3">
    <location>
        <begin position="277"/>
        <end position="348"/>
    </location>
</feature>
<comment type="caution">
    <text evidence="7">The sequence shown here is derived from an EMBL/GenBank/DDBJ whole genome shotgun (WGS) entry which is preliminary data.</text>
</comment>
<dbReference type="SUPFAM" id="SSF55785">
    <property type="entry name" value="PYP-like sensor domain (PAS domain)"/>
    <property type="match status" value="3"/>
</dbReference>
<dbReference type="Pfam" id="PF08448">
    <property type="entry name" value="PAS_4"/>
    <property type="match status" value="1"/>
</dbReference>
<reference evidence="7" key="1">
    <citation type="journal article" date="2014" name="Int. J. Syst. Evol. Microbiol.">
        <title>Complete genome sequence of Corynebacterium casei LMG S-19264T (=DSM 44701T), isolated from a smear-ripened cheese.</title>
        <authorList>
            <consortium name="US DOE Joint Genome Institute (JGI-PGF)"/>
            <person name="Walter F."/>
            <person name="Albersmeier A."/>
            <person name="Kalinowski J."/>
            <person name="Ruckert C."/>
        </authorList>
    </citation>
    <scope>NUCLEOTIDE SEQUENCE</scope>
    <source>
        <strain evidence="7">CGMCC 1.15425</strain>
    </source>
</reference>
<dbReference type="CDD" id="cd01948">
    <property type="entry name" value="EAL"/>
    <property type="match status" value="1"/>
</dbReference>
<dbReference type="EMBL" id="BMIY01000002">
    <property type="protein sequence ID" value="GGG50225.1"/>
    <property type="molecule type" value="Genomic_DNA"/>
</dbReference>
<feature type="domain" description="EAL" evidence="5">
    <location>
        <begin position="832"/>
        <end position="1086"/>
    </location>
</feature>
<dbReference type="PROSITE" id="PS50113">
    <property type="entry name" value="PAC"/>
    <property type="match status" value="1"/>
</dbReference>
<keyword evidence="8" id="KW-1185">Reference proteome</keyword>
<dbReference type="AlphaFoldDB" id="A0A917GLF4"/>
<evidence type="ECO:0000256" key="1">
    <source>
        <dbReference type="ARBA" id="ARBA00022777"/>
    </source>
</evidence>
<feature type="domain" description="PAC" evidence="4">
    <location>
        <begin position="600"/>
        <end position="652"/>
    </location>
</feature>
<dbReference type="Gene3D" id="3.30.70.270">
    <property type="match status" value="1"/>
</dbReference>
<evidence type="ECO:0000259" key="4">
    <source>
        <dbReference type="PROSITE" id="PS50113"/>
    </source>
</evidence>
<dbReference type="SUPFAM" id="SSF55073">
    <property type="entry name" value="Nucleotide cyclase"/>
    <property type="match status" value="1"/>
</dbReference>
<feature type="transmembrane region" description="Helical" evidence="2">
    <location>
        <begin position="218"/>
        <end position="236"/>
    </location>
</feature>
<dbReference type="Pfam" id="PF13426">
    <property type="entry name" value="PAS_9"/>
    <property type="match status" value="1"/>
</dbReference>
<evidence type="ECO:0000256" key="2">
    <source>
        <dbReference type="SAM" id="Phobius"/>
    </source>
</evidence>
<dbReference type="CDD" id="cd00130">
    <property type="entry name" value="PAS"/>
    <property type="match status" value="2"/>
</dbReference>
<dbReference type="SUPFAM" id="SSF141868">
    <property type="entry name" value="EAL domain-like"/>
    <property type="match status" value="1"/>
</dbReference>
<dbReference type="Pfam" id="PF13188">
    <property type="entry name" value="PAS_8"/>
    <property type="match status" value="1"/>
</dbReference>
<dbReference type="Pfam" id="PF00990">
    <property type="entry name" value="GGDEF"/>
    <property type="match status" value="1"/>
</dbReference>
<gene>
    <name evidence="7" type="ORF">GCM10011403_04230</name>
</gene>
<evidence type="ECO:0000259" key="5">
    <source>
        <dbReference type="PROSITE" id="PS50883"/>
    </source>
</evidence>
<dbReference type="InterPro" id="IPR000700">
    <property type="entry name" value="PAS-assoc_C"/>
</dbReference>
<name>A0A917GLF4_9GAMM</name>
<dbReference type="InterPro" id="IPR000160">
    <property type="entry name" value="GGDEF_dom"/>
</dbReference>
<dbReference type="GO" id="GO:0016301">
    <property type="term" value="F:kinase activity"/>
    <property type="evidence" value="ECO:0007669"/>
    <property type="project" value="UniProtKB-KW"/>
</dbReference>
<keyword evidence="1" id="KW-0808">Transferase</keyword>
<dbReference type="PROSITE" id="PS50112">
    <property type="entry name" value="PAS"/>
    <property type="match status" value="2"/>
</dbReference>
<dbReference type="Pfam" id="PF17159">
    <property type="entry name" value="MASE3"/>
    <property type="match status" value="1"/>
</dbReference>
<dbReference type="InterPro" id="IPR035919">
    <property type="entry name" value="EAL_sf"/>
</dbReference>
<dbReference type="Proteomes" id="UP000627715">
    <property type="component" value="Unassembled WGS sequence"/>
</dbReference>
<keyword evidence="1" id="KW-0418">Kinase</keyword>
<proteinExistence type="predicted"/>
<dbReference type="CDD" id="cd01949">
    <property type="entry name" value="GGDEF"/>
    <property type="match status" value="1"/>
</dbReference>
<dbReference type="PANTHER" id="PTHR44757">
    <property type="entry name" value="DIGUANYLATE CYCLASE DGCP"/>
    <property type="match status" value="1"/>
</dbReference>
<dbReference type="InterPro" id="IPR033425">
    <property type="entry name" value="MASE3"/>
</dbReference>
<keyword evidence="2" id="KW-0812">Transmembrane</keyword>
<dbReference type="InterPro" id="IPR043128">
    <property type="entry name" value="Rev_trsase/Diguanyl_cyclase"/>
</dbReference>
<dbReference type="RefSeq" id="WP_068811682.1">
    <property type="nucleotide sequence ID" value="NZ_BMIY01000002.1"/>
</dbReference>
<feature type="transmembrane region" description="Helical" evidence="2">
    <location>
        <begin position="119"/>
        <end position="137"/>
    </location>
</feature>
<organism evidence="7 8">
    <name type="scientific">Pseudohongiella nitratireducens</name>
    <dbReference type="NCBI Taxonomy" id="1768907"/>
    <lineage>
        <taxon>Bacteria</taxon>
        <taxon>Pseudomonadati</taxon>
        <taxon>Pseudomonadota</taxon>
        <taxon>Gammaproteobacteria</taxon>
        <taxon>Pseudomonadales</taxon>
        <taxon>Pseudohongiellaceae</taxon>
        <taxon>Pseudohongiella</taxon>
    </lineage>
</organism>
<dbReference type="InterPro" id="IPR029787">
    <property type="entry name" value="Nucleotide_cyclase"/>
</dbReference>
<dbReference type="Pfam" id="PF00563">
    <property type="entry name" value="EAL"/>
    <property type="match status" value="1"/>
</dbReference>
<dbReference type="OrthoDB" id="9804951at2"/>
<keyword evidence="2" id="KW-1133">Transmembrane helix</keyword>
<dbReference type="PROSITE" id="PS50883">
    <property type="entry name" value="EAL"/>
    <property type="match status" value="1"/>
</dbReference>
<feature type="transmembrane region" description="Helical" evidence="2">
    <location>
        <begin position="186"/>
        <end position="206"/>
    </location>
</feature>
<dbReference type="Gene3D" id="3.30.450.20">
    <property type="entry name" value="PAS domain"/>
    <property type="match status" value="3"/>
</dbReference>
<evidence type="ECO:0000313" key="8">
    <source>
        <dbReference type="Proteomes" id="UP000627715"/>
    </source>
</evidence>
<feature type="domain" description="GGDEF" evidence="6">
    <location>
        <begin position="684"/>
        <end position="823"/>
    </location>
</feature>
<feature type="transmembrane region" description="Helical" evidence="2">
    <location>
        <begin position="49"/>
        <end position="68"/>
    </location>
</feature>
<evidence type="ECO:0000259" key="3">
    <source>
        <dbReference type="PROSITE" id="PS50112"/>
    </source>
</evidence>
<dbReference type="InterPro" id="IPR013656">
    <property type="entry name" value="PAS_4"/>
</dbReference>
<dbReference type="InterPro" id="IPR001633">
    <property type="entry name" value="EAL_dom"/>
</dbReference>
<protein>
    <recommendedName>
        <fullName evidence="9">Diguanylate cyclase/phosphodiesterase</fullName>
    </recommendedName>
</protein>
<dbReference type="NCBIfam" id="TIGR00229">
    <property type="entry name" value="sensory_box"/>
    <property type="match status" value="2"/>
</dbReference>
<dbReference type="SMART" id="SM00052">
    <property type="entry name" value="EAL"/>
    <property type="match status" value="1"/>
</dbReference>